<dbReference type="GO" id="GO:0000731">
    <property type="term" value="P:DNA synthesis involved in DNA repair"/>
    <property type="evidence" value="ECO:0007669"/>
    <property type="project" value="TreeGrafter"/>
</dbReference>
<dbReference type="FunFam" id="1.20.272.10:FF:000001">
    <property type="entry name" value="Putative AAA family ATPase"/>
    <property type="match status" value="1"/>
</dbReference>
<dbReference type="GO" id="GO:0003677">
    <property type="term" value="F:DNA binding"/>
    <property type="evidence" value="ECO:0007669"/>
    <property type="project" value="InterPro"/>
</dbReference>
<dbReference type="InterPro" id="IPR021886">
    <property type="entry name" value="MgsA_C"/>
</dbReference>
<dbReference type="InterPro" id="IPR051314">
    <property type="entry name" value="AAA_ATPase_RarA/MGS1/WRNIP1"/>
</dbReference>
<dbReference type="InterPro" id="IPR027417">
    <property type="entry name" value="P-loop_NTPase"/>
</dbReference>
<dbReference type="AlphaFoldDB" id="A0A367IR28"/>
<dbReference type="GO" id="GO:0005634">
    <property type="term" value="C:nucleus"/>
    <property type="evidence" value="ECO:0007669"/>
    <property type="project" value="TreeGrafter"/>
</dbReference>
<evidence type="ECO:0000256" key="1">
    <source>
        <dbReference type="ARBA" id="ARBA00008959"/>
    </source>
</evidence>
<dbReference type="SUPFAM" id="SSF48019">
    <property type="entry name" value="post-AAA+ oligomerization domain-like"/>
    <property type="match status" value="1"/>
</dbReference>
<keyword evidence="3" id="KW-0067">ATP-binding</keyword>
<dbReference type="GO" id="GO:0005524">
    <property type="term" value="F:ATP binding"/>
    <property type="evidence" value="ECO:0007669"/>
    <property type="project" value="UniProtKB-KW"/>
</dbReference>
<dbReference type="GO" id="GO:0017116">
    <property type="term" value="F:single-stranded DNA helicase activity"/>
    <property type="evidence" value="ECO:0007669"/>
    <property type="project" value="TreeGrafter"/>
</dbReference>
<dbReference type="EMBL" id="PJQM01006154">
    <property type="protein sequence ID" value="RCH80154.1"/>
    <property type="molecule type" value="Genomic_DNA"/>
</dbReference>
<dbReference type="Pfam" id="PF00004">
    <property type="entry name" value="AAA"/>
    <property type="match status" value="1"/>
</dbReference>
<dbReference type="Proteomes" id="UP000253551">
    <property type="component" value="Unassembled WGS sequence"/>
</dbReference>
<comment type="caution">
    <text evidence="5">The sequence shown here is derived from an EMBL/GenBank/DDBJ whole genome shotgun (WGS) entry which is preliminary data.</text>
</comment>
<evidence type="ECO:0000259" key="4">
    <source>
        <dbReference type="SMART" id="SM00382"/>
    </source>
</evidence>
<dbReference type="GO" id="GO:0006271">
    <property type="term" value="P:DNA strand elongation involved in DNA replication"/>
    <property type="evidence" value="ECO:0007669"/>
    <property type="project" value="UniProtKB-ARBA"/>
</dbReference>
<dbReference type="InterPro" id="IPR003959">
    <property type="entry name" value="ATPase_AAA_core"/>
</dbReference>
<keyword evidence="2" id="KW-0547">Nucleotide-binding</keyword>
<sequence>MMLWGPPGCGKTTIARIISNMTRSRFVEFSATSHNTGDIKKAFEDARGHLALTGQKTILFIDEIHRFTKAQQDVFLPYVEHGTIHLVGATTENPSFKVNSALLSRCRVFVLQKLDQDQIKSILKRALNKWREKHVDSISNLEEEQALNQLASYSDGDARVALNTLEIAISLLPSHHHSLQPEIVKGAFQKSHLLYDRNGDQHYDIISALHKSIRGSDANAALYWLGRMLEAGEDPLYIARRLVRCASEDIGLADNTALTLAMSAYHACEKIGMPECDTILAHLVVHLAETKKSVRTYKAYNLVKQTIRQNPSYPVPLHIRNAPTLLMKVYLQ</sequence>
<dbReference type="SMART" id="SM00382">
    <property type="entry name" value="AAA"/>
    <property type="match status" value="1"/>
</dbReference>
<dbReference type="PANTHER" id="PTHR13779:SF7">
    <property type="entry name" value="ATPASE WRNIP1"/>
    <property type="match status" value="1"/>
</dbReference>
<dbReference type="STRING" id="4846.A0A367IR28"/>
<dbReference type="Pfam" id="PF12002">
    <property type="entry name" value="MgsA_C"/>
    <property type="match status" value="1"/>
</dbReference>
<dbReference type="CDD" id="cd18139">
    <property type="entry name" value="HLD_clamp_RarA"/>
    <property type="match status" value="1"/>
</dbReference>
<organism evidence="5 6">
    <name type="scientific">Rhizopus stolonifer</name>
    <name type="common">Rhizopus nigricans</name>
    <dbReference type="NCBI Taxonomy" id="4846"/>
    <lineage>
        <taxon>Eukaryota</taxon>
        <taxon>Fungi</taxon>
        <taxon>Fungi incertae sedis</taxon>
        <taxon>Mucoromycota</taxon>
        <taxon>Mucoromycotina</taxon>
        <taxon>Mucoromycetes</taxon>
        <taxon>Mucorales</taxon>
        <taxon>Mucorineae</taxon>
        <taxon>Rhizopodaceae</taxon>
        <taxon>Rhizopus</taxon>
    </lineage>
</organism>
<evidence type="ECO:0000256" key="3">
    <source>
        <dbReference type="ARBA" id="ARBA00022840"/>
    </source>
</evidence>
<dbReference type="InterPro" id="IPR008921">
    <property type="entry name" value="DNA_pol3_clamp-load_cplx_C"/>
</dbReference>
<protein>
    <submittedName>
        <fullName evidence="5">Werner helicase interacting protein 1</fullName>
    </submittedName>
</protein>
<keyword evidence="5" id="KW-0347">Helicase</keyword>
<gene>
    <name evidence="5" type="primary">WRNIP1</name>
    <name evidence="5" type="ORF">CU098_005863</name>
</gene>
<keyword evidence="5" id="KW-0378">Hydrolase</keyword>
<dbReference type="InterPro" id="IPR003593">
    <property type="entry name" value="AAA+_ATPase"/>
</dbReference>
<keyword evidence="6" id="KW-1185">Reference proteome</keyword>
<dbReference type="CDD" id="cd00009">
    <property type="entry name" value="AAA"/>
    <property type="match status" value="1"/>
</dbReference>
<accession>A0A367IR28</accession>
<dbReference type="Gene3D" id="1.10.3710.10">
    <property type="entry name" value="DNA polymerase III clamp loader subunits, C-terminal domain"/>
    <property type="match status" value="1"/>
</dbReference>
<dbReference type="Pfam" id="PF16193">
    <property type="entry name" value="AAA_assoc_2"/>
    <property type="match status" value="1"/>
</dbReference>
<feature type="domain" description="AAA+ ATPase" evidence="4">
    <location>
        <begin position="1"/>
        <end position="114"/>
    </location>
</feature>
<reference evidence="5 6" key="1">
    <citation type="journal article" date="2018" name="G3 (Bethesda)">
        <title>Phylogenetic and Phylogenomic Definition of Rhizopus Species.</title>
        <authorList>
            <person name="Gryganskyi A.P."/>
            <person name="Golan J."/>
            <person name="Dolatabadi S."/>
            <person name="Mondo S."/>
            <person name="Robb S."/>
            <person name="Idnurm A."/>
            <person name="Muszewska A."/>
            <person name="Steczkiewicz K."/>
            <person name="Masonjones S."/>
            <person name="Liao H.L."/>
            <person name="Gajdeczka M.T."/>
            <person name="Anike F."/>
            <person name="Vuek A."/>
            <person name="Anishchenko I.M."/>
            <person name="Voigt K."/>
            <person name="de Hoog G.S."/>
            <person name="Smith M.E."/>
            <person name="Heitman J."/>
            <person name="Vilgalys R."/>
            <person name="Stajich J.E."/>
        </authorList>
    </citation>
    <scope>NUCLEOTIDE SEQUENCE [LARGE SCALE GENOMIC DNA]</scope>
    <source>
        <strain evidence="5 6">LSU 92-RS-03</strain>
    </source>
</reference>
<name>A0A367IR28_RHIST</name>
<dbReference type="PANTHER" id="PTHR13779">
    <property type="entry name" value="WERNER HELICASE-INTERACTING PROTEIN 1 FAMILY MEMBER"/>
    <property type="match status" value="1"/>
</dbReference>
<dbReference type="Gene3D" id="3.40.50.300">
    <property type="entry name" value="P-loop containing nucleotide triphosphate hydrolases"/>
    <property type="match status" value="1"/>
</dbReference>
<dbReference type="GO" id="GO:0008047">
    <property type="term" value="F:enzyme activator activity"/>
    <property type="evidence" value="ECO:0007669"/>
    <property type="project" value="TreeGrafter"/>
</dbReference>
<dbReference type="InterPro" id="IPR032423">
    <property type="entry name" value="AAA_assoc_2"/>
</dbReference>
<evidence type="ECO:0000256" key="2">
    <source>
        <dbReference type="ARBA" id="ARBA00022741"/>
    </source>
</evidence>
<dbReference type="Gene3D" id="1.20.272.10">
    <property type="match status" value="1"/>
</dbReference>
<dbReference type="GO" id="GO:0016887">
    <property type="term" value="F:ATP hydrolysis activity"/>
    <property type="evidence" value="ECO:0007669"/>
    <property type="project" value="InterPro"/>
</dbReference>
<evidence type="ECO:0000313" key="5">
    <source>
        <dbReference type="EMBL" id="RCH80154.1"/>
    </source>
</evidence>
<dbReference type="SUPFAM" id="SSF52540">
    <property type="entry name" value="P-loop containing nucleoside triphosphate hydrolases"/>
    <property type="match status" value="1"/>
</dbReference>
<comment type="similarity">
    <text evidence="1">Belongs to the AAA ATPase family. RarA/MGS1/WRNIP1 subfamily.</text>
</comment>
<dbReference type="OrthoDB" id="10265467at2759"/>
<proteinExistence type="inferred from homology"/>
<dbReference type="Gene3D" id="1.10.8.60">
    <property type="match status" value="1"/>
</dbReference>
<evidence type="ECO:0000313" key="6">
    <source>
        <dbReference type="Proteomes" id="UP000253551"/>
    </source>
</evidence>